<organism evidence="2">
    <name type="scientific">Desulfovibrio sp. U5L</name>
    <dbReference type="NCBI Taxonomy" id="596152"/>
    <lineage>
        <taxon>Bacteria</taxon>
        <taxon>Pseudomonadati</taxon>
        <taxon>Thermodesulfobacteriota</taxon>
        <taxon>Desulfovibrionia</taxon>
        <taxon>Desulfovibrionales</taxon>
        <taxon>Desulfovibrionaceae</taxon>
        <taxon>Desulfovibrio</taxon>
    </lineage>
</organism>
<dbReference type="eggNOG" id="COG3584">
    <property type="taxonomic scope" value="Bacteria"/>
</dbReference>
<feature type="chain" id="PRO_5003663748" description="3D domain-containing protein" evidence="1">
    <location>
        <begin position="25"/>
        <end position="163"/>
    </location>
</feature>
<evidence type="ECO:0008006" key="3">
    <source>
        <dbReference type="Google" id="ProtNLM"/>
    </source>
</evidence>
<dbReference type="CDD" id="cd22784">
    <property type="entry name" value="DPBB_MltA_YuiC-like"/>
    <property type="match status" value="1"/>
</dbReference>
<feature type="signal peptide" evidence="1">
    <location>
        <begin position="1"/>
        <end position="24"/>
    </location>
</feature>
<dbReference type="OrthoDB" id="5624888at2"/>
<reference evidence="2" key="1">
    <citation type="submission" date="2011-11" db="EMBL/GenBank/DDBJ databases">
        <title>Improved High-Quality Draft sequence of Desulfovibrio sp. U5L.</title>
        <authorList>
            <consortium name="US DOE Joint Genome Institute"/>
            <person name="Lucas S."/>
            <person name="Han J."/>
            <person name="Lapidus A."/>
            <person name="Cheng J.-F."/>
            <person name="Goodwin L."/>
            <person name="Pitluck S."/>
            <person name="Peters L."/>
            <person name="Ovchinnikova G."/>
            <person name="Held B."/>
            <person name="Detter J.C."/>
            <person name="Han C."/>
            <person name="Tapia R."/>
            <person name="Land M."/>
            <person name="Hauser L."/>
            <person name="Kyrpides N."/>
            <person name="Ivanova N."/>
            <person name="Pagani I."/>
            <person name="Gabster J."/>
            <person name="Walker C."/>
            <person name="Stolyar S."/>
            <person name="Stahl D."/>
            <person name="Arkin A."/>
            <person name="Dehal P."/>
            <person name="Hazen T."/>
            <person name="Woyke T."/>
        </authorList>
    </citation>
    <scope>NUCLEOTIDE SEQUENCE [LARGE SCALE GENOMIC DNA]</scope>
    <source>
        <strain evidence="2">U5L</strain>
    </source>
</reference>
<keyword evidence="1" id="KW-0732">Signal</keyword>
<evidence type="ECO:0000256" key="1">
    <source>
        <dbReference type="SAM" id="SignalP"/>
    </source>
</evidence>
<proteinExistence type="predicted"/>
<dbReference type="HOGENOM" id="CLU_100524_0_0_7"/>
<gene>
    <name evidence="2" type="ORF">DesU5LDRAFT_3189</name>
</gene>
<dbReference type="STRING" id="596152.DesU5LDRAFT_3189"/>
<name>I2Q4W7_9BACT</name>
<accession>I2Q4W7</accession>
<dbReference type="EMBL" id="JH600068">
    <property type="protein sequence ID" value="EIG54823.1"/>
    <property type="molecule type" value="Genomic_DNA"/>
</dbReference>
<evidence type="ECO:0000313" key="2">
    <source>
        <dbReference type="EMBL" id="EIG54823.1"/>
    </source>
</evidence>
<protein>
    <recommendedName>
        <fullName evidence="3">3D domain-containing protein</fullName>
    </recommendedName>
</protein>
<sequence>MRHASILLTTVTLLVTALTLPGCAATKAAKTTDGSAPNPQQAAIGRLDDPANLFETGRQAKAKALRVKAMAYTGCSPRKSKRTPRGAWGDPLTRDAKAVAVSPDLLEMGLDRGDVISIEGLPGKYKVLDVMHDRHDKSIDIFYGDDQCGALQWGKRTLTITWQ</sequence>
<dbReference type="AlphaFoldDB" id="I2Q4W7"/>